<keyword evidence="2" id="KW-0507">mRNA processing</keyword>
<evidence type="ECO:0000313" key="8">
    <source>
        <dbReference type="EMBL" id="KAL1508722.1"/>
    </source>
</evidence>
<dbReference type="PANTHER" id="PTHR14212">
    <property type="entry name" value="U4/U6-ASSOCIATED RNA SPLICING FACTOR-RELATED"/>
    <property type="match status" value="1"/>
</dbReference>
<evidence type="ECO:0000256" key="5">
    <source>
        <dbReference type="SAM" id="MobiDB-lite"/>
    </source>
</evidence>
<gene>
    <name evidence="8" type="ORF">AB1Y20_004817</name>
</gene>
<dbReference type="Pfam" id="PF06544">
    <property type="entry name" value="Prp3_C"/>
    <property type="match status" value="1"/>
</dbReference>
<feature type="compositionally biased region" description="Basic and acidic residues" evidence="5">
    <location>
        <begin position="359"/>
        <end position="370"/>
    </location>
</feature>
<name>A0AB34IZX8_PRYPA</name>
<feature type="region of interest" description="Disordered" evidence="5">
    <location>
        <begin position="359"/>
        <end position="390"/>
    </location>
</feature>
<dbReference type="Pfam" id="PF08572">
    <property type="entry name" value="PRP3"/>
    <property type="match status" value="1"/>
</dbReference>
<evidence type="ECO:0000259" key="7">
    <source>
        <dbReference type="Pfam" id="PF08572"/>
    </source>
</evidence>
<feature type="domain" description="Pre-mRNA-splicing factor 3" evidence="7">
    <location>
        <begin position="142"/>
        <end position="365"/>
    </location>
</feature>
<dbReference type="AlphaFoldDB" id="A0AB34IZX8"/>
<feature type="region of interest" description="Disordered" evidence="5">
    <location>
        <begin position="1"/>
        <end position="30"/>
    </location>
</feature>
<dbReference type="GO" id="GO:0000398">
    <property type="term" value="P:mRNA splicing, via spliceosome"/>
    <property type="evidence" value="ECO:0007669"/>
    <property type="project" value="InterPro"/>
</dbReference>
<keyword evidence="9" id="KW-1185">Reference proteome</keyword>
<comment type="subcellular location">
    <subcellularLocation>
        <location evidence="1">Nucleus</location>
    </subcellularLocation>
</comment>
<evidence type="ECO:0000256" key="2">
    <source>
        <dbReference type="ARBA" id="ARBA00022664"/>
    </source>
</evidence>
<comment type="caution">
    <text evidence="8">The sequence shown here is derived from an EMBL/GenBank/DDBJ whole genome shotgun (WGS) entry which is preliminary data.</text>
</comment>
<sequence>MADAEEPPAKVARRNRWDSASGGSADAAAAPAALASSAAPVLSSSVLAAKELAKEALAKYQKAAEMQRAIQAQLGTGATPLGLPPTPKVATVTLDAQGRLLDERGKVIQTTAKPVTTIRANQTARTNPLLEEAAIPDPTASTYYDPRMTLPGLGRDQRKKRAFNFVAEGHFSRKADDLRAKAAVEQMLKEAQQSSKKHKDSAGETSSAVWVAPVSSTTLERRLAEVPVVEWWDAPLLKERTYNVDGGNLLLNVVTEAITHYIEHPVPIDPPSEPPPPPPMPLPLTKKERKKLRTQRRLAAEKEKQDQIRCGLIDPPPPKVKLANLMQAMKNEAVADPSAMEAKVRAEMAQRIKNHEMRNQARKLTPEERREKKRRKLTNDPSAGGTPVSLYRIDQMPNKQKLYKIDINAQQNHLTGVALLTEKCNLVVVEGGPKAQKRYRKLLTQRIDWAEMADDDDDDDDEEDRDEARRRASQVCKLVWEGAVVKPHFKNFRVEAARTYEAARKVLKDKGCEHYFDMAVRFGTGEDDPESDLDDDSDQSEGNGEDAAGGGEESDGEEANGAHDAMDTGGS</sequence>
<protein>
    <submittedName>
        <fullName evidence="8">Uncharacterized protein</fullName>
    </submittedName>
</protein>
<feature type="compositionally biased region" description="Basic and acidic residues" evidence="5">
    <location>
        <begin position="560"/>
        <end position="571"/>
    </location>
</feature>
<feature type="region of interest" description="Disordered" evidence="5">
    <location>
        <begin position="522"/>
        <end position="571"/>
    </location>
</feature>
<organism evidence="8 9">
    <name type="scientific">Prymnesium parvum</name>
    <name type="common">Toxic golden alga</name>
    <dbReference type="NCBI Taxonomy" id="97485"/>
    <lineage>
        <taxon>Eukaryota</taxon>
        <taxon>Haptista</taxon>
        <taxon>Haptophyta</taxon>
        <taxon>Prymnesiophyceae</taxon>
        <taxon>Prymnesiales</taxon>
        <taxon>Prymnesiaceae</taxon>
        <taxon>Prymnesium</taxon>
    </lineage>
</organism>
<dbReference type="EMBL" id="JBGBPQ010000016">
    <property type="protein sequence ID" value="KAL1508722.1"/>
    <property type="molecule type" value="Genomic_DNA"/>
</dbReference>
<evidence type="ECO:0000256" key="3">
    <source>
        <dbReference type="ARBA" id="ARBA00023187"/>
    </source>
</evidence>
<dbReference type="InterPro" id="IPR010541">
    <property type="entry name" value="Prp3_C"/>
</dbReference>
<evidence type="ECO:0000256" key="4">
    <source>
        <dbReference type="ARBA" id="ARBA00023242"/>
    </source>
</evidence>
<dbReference type="Proteomes" id="UP001515480">
    <property type="component" value="Unassembled WGS sequence"/>
</dbReference>
<proteinExistence type="predicted"/>
<evidence type="ECO:0000313" key="9">
    <source>
        <dbReference type="Proteomes" id="UP001515480"/>
    </source>
</evidence>
<dbReference type="InterPro" id="IPR027104">
    <property type="entry name" value="Prp3"/>
</dbReference>
<accession>A0AB34IZX8</accession>
<evidence type="ECO:0000256" key="1">
    <source>
        <dbReference type="ARBA" id="ARBA00004123"/>
    </source>
</evidence>
<keyword evidence="4" id="KW-0539">Nucleus</keyword>
<feature type="domain" description="Small nuclear ribonucleoprotein Prp3 C-terminal" evidence="6">
    <location>
        <begin position="390"/>
        <end position="519"/>
    </location>
</feature>
<dbReference type="InterPro" id="IPR013881">
    <property type="entry name" value="Pre-mRNA_splic_Prp3_dom"/>
</dbReference>
<reference evidence="8 9" key="1">
    <citation type="journal article" date="2024" name="Science">
        <title>Giant polyketide synthase enzymes in the biosynthesis of giant marine polyether toxins.</title>
        <authorList>
            <person name="Fallon T.R."/>
            <person name="Shende V.V."/>
            <person name="Wierzbicki I.H."/>
            <person name="Pendleton A.L."/>
            <person name="Watervoot N.F."/>
            <person name="Auber R.P."/>
            <person name="Gonzalez D.J."/>
            <person name="Wisecaver J.H."/>
            <person name="Moore B.S."/>
        </authorList>
    </citation>
    <scope>NUCLEOTIDE SEQUENCE [LARGE SCALE GENOMIC DNA]</scope>
    <source>
        <strain evidence="8 9">12B1</strain>
    </source>
</reference>
<dbReference type="PANTHER" id="PTHR14212:SF0">
    <property type="entry name" value="U4_U6 SMALL NUCLEAR RIBONUCLEOPROTEIN PRP3"/>
    <property type="match status" value="1"/>
</dbReference>
<evidence type="ECO:0000259" key="6">
    <source>
        <dbReference type="Pfam" id="PF06544"/>
    </source>
</evidence>
<feature type="compositionally biased region" description="Acidic residues" evidence="5">
    <location>
        <begin position="525"/>
        <end position="539"/>
    </location>
</feature>
<feature type="compositionally biased region" description="Low complexity" evidence="5">
    <location>
        <begin position="18"/>
        <end position="30"/>
    </location>
</feature>
<keyword evidence="3" id="KW-0508">mRNA splicing</keyword>
<dbReference type="CDD" id="cd24162">
    <property type="entry name" value="Prp3_C"/>
    <property type="match status" value="1"/>
</dbReference>
<dbReference type="GO" id="GO:0046540">
    <property type="term" value="C:U4/U6 x U5 tri-snRNP complex"/>
    <property type="evidence" value="ECO:0007669"/>
    <property type="project" value="InterPro"/>
</dbReference>